<comment type="caution">
    <text evidence="1">The sequence shown here is derived from an EMBL/GenBank/DDBJ whole genome shotgun (WGS) entry which is preliminary data.</text>
</comment>
<gene>
    <name evidence="1" type="ORF">GCM10023352_20180</name>
</gene>
<keyword evidence="2" id="KW-1185">Reference proteome</keyword>
<dbReference type="Pfam" id="PF11187">
    <property type="entry name" value="Mbeg1-like"/>
    <property type="match status" value="1"/>
</dbReference>
<sequence length="420" mass="47021">MHLLQYAQKTFAIPLDELPLTEADLCLLNELAYLPLDDIAEDHRGFARGISAAQIYQEFVTDSTLRTNWFLATNQRLQLLKMVATSPRFAALRFFHYRAHLDATEQVQFAALTLVVSGVFRQVVFRGTDDSLIGWKEDFHLAAQKDIPSQLLAVNYLEDNLKQAASTPIYVTGHSKGGHLAVFATAAQPQELERRVESVLAFDAPGFIEAFLKNPGYLRLLPKIRDFIPEDSIVGRLMFRKTQQEVVASGGIGLMQHSVFFWQIDETGTFIPKDATTSASERVAKVTGEWLTRHAPEDIEKVVDACFDLAMGEGYGSLLDIGIKVLPFIQLMRAKTAELEPETAELVSRLADDYMQLWKEQKKAEKQQIKESRAVPAWLAAPPKFPQKLLVQQATKTGVPLSLQKLLERDAARAKKKPGA</sequence>
<proteinExistence type="predicted"/>
<dbReference type="SUPFAM" id="SSF53474">
    <property type="entry name" value="alpha/beta-Hydrolases"/>
    <property type="match status" value="1"/>
</dbReference>
<dbReference type="RefSeq" id="WP_345447177.1">
    <property type="nucleotide sequence ID" value="NZ_BAABKP010000006.1"/>
</dbReference>
<evidence type="ECO:0000313" key="1">
    <source>
        <dbReference type="EMBL" id="GAA4800160.1"/>
    </source>
</evidence>
<dbReference type="EMBL" id="BAABKP010000006">
    <property type="protein sequence ID" value="GAA4800160.1"/>
    <property type="molecule type" value="Genomic_DNA"/>
</dbReference>
<dbReference type="InterPro" id="IPR024499">
    <property type="entry name" value="Mbeg1-like"/>
</dbReference>
<dbReference type="Proteomes" id="UP001500187">
    <property type="component" value="Unassembled WGS sequence"/>
</dbReference>
<dbReference type="InterPro" id="IPR029058">
    <property type="entry name" value="AB_hydrolase_fold"/>
</dbReference>
<name>A0ABP9BT43_9MICC</name>
<protein>
    <submittedName>
        <fullName evidence="1">DUF2974 domain-containing protein</fullName>
    </submittedName>
</protein>
<evidence type="ECO:0000313" key="2">
    <source>
        <dbReference type="Proteomes" id="UP001500187"/>
    </source>
</evidence>
<reference evidence="2" key="1">
    <citation type="journal article" date="2019" name="Int. J. Syst. Evol. Microbiol.">
        <title>The Global Catalogue of Microorganisms (GCM) 10K type strain sequencing project: providing services to taxonomists for standard genome sequencing and annotation.</title>
        <authorList>
            <consortium name="The Broad Institute Genomics Platform"/>
            <consortium name="The Broad Institute Genome Sequencing Center for Infectious Disease"/>
            <person name="Wu L."/>
            <person name="Ma J."/>
        </authorList>
    </citation>
    <scope>NUCLEOTIDE SEQUENCE [LARGE SCALE GENOMIC DNA]</scope>
    <source>
        <strain evidence="2">JCM 18541</strain>
    </source>
</reference>
<dbReference type="Gene3D" id="3.40.50.1820">
    <property type="entry name" value="alpha/beta hydrolase"/>
    <property type="match status" value="1"/>
</dbReference>
<accession>A0ABP9BT43</accession>
<organism evidence="1 2">
    <name type="scientific">Rothia endophytica</name>
    <dbReference type="NCBI Taxonomy" id="1324766"/>
    <lineage>
        <taxon>Bacteria</taxon>
        <taxon>Bacillati</taxon>
        <taxon>Actinomycetota</taxon>
        <taxon>Actinomycetes</taxon>
        <taxon>Micrococcales</taxon>
        <taxon>Micrococcaceae</taxon>
        <taxon>Rothia</taxon>
    </lineage>
</organism>